<proteinExistence type="predicted"/>
<sequence>MYLNYTNLVARRVLDERSCVVDDLPAICPQKTGSTNINAQTAEIQRHRNCGGKCLIFGGNRNKDCKIAQATIAVSYVCLSPDVKVFQGAVAYGKAGLILEKVTDTATVEEARRWVSLYITAFDYPVEATKANHLARLINRIKAMHPFVNLAITVNESLGEFHRKDFFDANSAFAQSIIQEAIDRESTRESGAKLTVDAYMAARKDSIGLKSGLALSRSAVGLNIDSKLLDEPSVKGMEDATVDLTIITNDIYSYKKELADDNDAHHNLLTVLMQQDPRLDLQGVIDCAGQLFESALARFKECRASIPSIDEETDKMLATYAQWMVDIFVGGVEWSLVTPRYRVFDSEENRRKGLMAL</sequence>
<accession>A0ACB7ZZZ5</accession>
<reference evidence="1" key="1">
    <citation type="journal article" date="2021" name="New Phytol.">
        <title>Evolutionary innovations through gain and loss of genes in the ectomycorrhizal Boletales.</title>
        <authorList>
            <person name="Wu G."/>
            <person name="Miyauchi S."/>
            <person name="Morin E."/>
            <person name="Kuo A."/>
            <person name="Drula E."/>
            <person name="Varga T."/>
            <person name="Kohler A."/>
            <person name="Feng B."/>
            <person name="Cao Y."/>
            <person name="Lipzen A."/>
            <person name="Daum C."/>
            <person name="Hundley H."/>
            <person name="Pangilinan J."/>
            <person name="Johnson J."/>
            <person name="Barry K."/>
            <person name="LaButti K."/>
            <person name="Ng V."/>
            <person name="Ahrendt S."/>
            <person name="Min B."/>
            <person name="Choi I.G."/>
            <person name="Park H."/>
            <person name="Plett J.M."/>
            <person name="Magnuson J."/>
            <person name="Spatafora J.W."/>
            <person name="Nagy L.G."/>
            <person name="Henrissat B."/>
            <person name="Grigoriev I.V."/>
            <person name="Yang Z.L."/>
            <person name="Xu J."/>
            <person name="Martin F.M."/>
        </authorList>
    </citation>
    <scope>NUCLEOTIDE SEQUENCE</scope>
    <source>
        <strain evidence="1">ATCC 28755</strain>
    </source>
</reference>
<gene>
    <name evidence="1" type="ORF">BJ138DRAFT_1182966</name>
</gene>
<protein>
    <submittedName>
        <fullName evidence="1">Isoprenoid synthase domain-containing protein</fullName>
    </submittedName>
</protein>
<organism evidence="1 2">
    <name type="scientific">Hygrophoropsis aurantiaca</name>
    <dbReference type="NCBI Taxonomy" id="72124"/>
    <lineage>
        <taxon>Eukaryota</taxon>
        <taxon>Fungi</taxon>
        <taxon>Dikarya</taxon>
        <taxon>Basidiomycota</taxon>
        <taxon>Agaricomycotina</taxon>
        <taxon>Agaricomycetes</taxon>
        <taxon>Agaricomycetidae</taxon>
        <taxon>Boletales</taxon>
        <taxon>Coniophorineae</taxon>
        <taxon>Hygrophoropsidaceae</taxon>
        <taxon>Hygrophoropsis</taxon>
    </lineage>
</organism>
<evidence type="ECO:0000313" key="1">
    <source>
        <dbReference type="EMBL" id="KAH7906660.1"/>
    </source>
</evidence>
<dbReference type="Proteomes" id="UP000790377">
    <property type="component" value="Unassembled WGS sequence"/>
</dbReference>
<comment type="caution">
    <text evidence="1">The sequence shown here is derived from an EMBL/GenBank/DDBJ whole genome shotgun (WGS) entry which is preliminary data.</text>
</comment>
<dbReference type="EMBL" id="MU267991">
    <property type="protein sequence ID" value="KAH7906660.1"/>
    <property type="molecule type" value="Genomic_DNA"/>
</dbReference>
<evidence type="ECO:0000313" key="2">
    <source>
        <dbReference type="Proteomes" id="UP000790377"/>
    </source>
</evidence>
<keyword evidence="2" id="KW-1185">Reference proteome</keyword>
<name>A0ACB7ZZZ5_9AGAM</name>